<dbReference type="EMBL" id="JBBPBN010000005">
    <property type="protein sequence ID" value="KAK9037972.1"/>
    <property type="molecule type" value="Genomic_DNA"/>
</dbReference>
<protein>
    <submittedName>
        <fullName evidence="1">Uncharacterized protein</fullName>
    </submittedName>
</protein>
<name>A0ABR2TL92_9ROSI</name>
<comment type="caution">
    <text evidence="1">The sequence shown here is derived from an EMBL/GenBank/DDBJ whole genome shotgun (WGS) entry which is preliminary data.</text>
</comment>
<proteinExistence type="predicted"/>
<gene>
    <name evidence="1" type="ORF">V6N11_022866</name>
</gene>
<organism evidence="1 2">
    <name type="scientific">Hibiscus sabdariffa</name>
    <name type="common">roselle</name>
    <dbReference type="NCBI Taxonomy" id="183260"/>
    <lineage>
        <taxon>Eukaryota</taxon>
        <taxon>Viridiplantae</taxon>
        <taxon>Streptophyta</taxon>
        <taxon>Embryophyta</taxon>
        <taxon>Tracheophyta</taxon>
        <taxon>Spermatophyta</taxon>
        <taxon>Magnoliopsida</taxon>
        <taxon>eudicotyledons</taxon>
        <taxon>Gunneridae</taxon>
        <taxon>Pentapetalae</taxon>
        <taxon>rosids</taxon>
        <taxon>malvids</taxon>
        <taxon>Malvales</taxon>
        <taxon>Malvaceae</taxon>
        <taxon>Malvoideae</taxon>
        <taxon>Hibiscus</taxon>
    </lineage>
</organism>
<evidence type="ECO:0000313" key="2">
    <source>
        <dbReference type="Proteomes" id="UP001396334"/>
    </source>
</evidence>
<dbReference type="Proteomes" id="UP001396334">
    <property type="component" value="Unassembled WGS sequence"/>
</dbReference>
<evidence type="ECO:0000313" key="1">
    <source>
        <dbReference type="EMBL" id="KAK9037972.1"/>
    </source>
</evidence>
<reference evidence="1 2" key="1">
    <citation type="journal article" date="2024" name="G3 (Bethesda)">
        <title>Genome assembly of Hibiscus sabdariffa L. provides insights into metabolisms of medicinal natural products.</title>
        <authorList>
            <person name="Kim T."/>
        </authorList>
    </citation>
    <scope>NUCLEOTIDE SEQUENCE [LARGE SCALE GENOMIC DNA]</scope>
    <source>
        <strain evidence="1">TK-2024</strain>
        <tissue evidence="1">Old leaves</tissue>
    </source>
</reference>
<accession>A0ABR2TL92</accession>
<keyword evidence="2" id="KW-1185">Reference proteome</keyword>
<sequence>MVRAASRSLHSNNHFDELRPTTNFSHSLVSDQFHLEWLERLYMRLKSLAYQGVDLGPIRPRLNKPLPPFRSPQSRLRGVLMLESTVVNDEGVSPSTLSHSLINSSND</sequence>